<name>A0A3B9IP24_9PROT</name>
<comment type="caution">
    <text evidence="2">The sequence shown here is derived from an EMBL/GenBank/DDBJ whole genome shotgun (WGS) entry which is preliminary data.</text>
</comment>
<evidence type="ECO:0000313" key="3">
    <source>
        <dbReference type="Proteomes" id="UP000257706"/>
    </source>
</evidence>
<organism evidence="2 3">
    <name type="scientific">Tistrella mobilis</name>
    <dbReference type="NCBI Taxonomy" id="171437"/>
    <lineage>
        <taxon>Bacteria</taxon>
        <taxon>Pseudomonadati</taxon>
        <taxon>Pseudomonadota</taxon>
        <taxon>Alphaproteobacteria</taxon>
        <taxon>Geminicoccales</taxon>
        <taxon>Geminicoccaceae</taxon>
        <taxon>Tistrella</taxon>
    </lineage>
</organism>
<evidence type="ECO:0000313" key="2">
    <source>
        <dbReference type="EMBL" id="HAE49555.1"/>
    </source>
</evidence>
<sequence>MRRGDGAVGLRDGESRRGMTVEARSAPPIRFCRSSPAMSTFDNRERAEENRFAHDQELAFKARVKRARLLAAWAGPQIGRTDIAAYGDELIDADMKEPGDEDIIARLLADFAAANVETSRHVVEIQLQRLGEEAKAAVLAQG</sequence>
<gene>
    <name evidence="2" type="ORF">DCK97_19240</name>
</gene>
<dbReference type="AlphaFoldDB" id="A0A3B9IP24"/>
<dbReference type="InterPro" id="IPR038293">
    <property type="entry name" value="ATPase_inh_sub_z_sf"/>
</dbReference>
<protein>
    <submittedName>
        <fullName evidence="2">DUF1476 domain-containing protein</fullName>
    </submittedName>
</protein>
<dbReference type="Proteomes" id="UP000257706">
    <property type="component" value="Unassembled WGS sequence"/>
</dbReference>
<proteinExistence type="predicted"/>
<accession>A0A3B9IP24</accession>
<feature type="region of interest" description="Disordered" evidence="1">
    <location>
        <begin position="1"/>
        <end position="23"/>
    </location>
</feature>
<dbReference type="Gene3D" id="1.10.790.20">
    <property type="entry name" value="Domain of unknown function DUF1476"/>
    <property type="match status" value="1"/>
</dbReference>
<evidence type="ECO:0000256" key="1">
    <source>
        <dbReference type="SAM" id="MobiDB-lite"/>
    </source>
</evidence>
<reference evidence="2 3" key="1">
    <citation type="journal article" date="2018" name="Nat. Biotechnol.">
        <title>A standardized bacterial taxonomy based on genome phylogeny substantially revises the tree of life.</title>
        <authorList>
            <person name="Parks D.H."/>
            <person name="Chuvochina M."/>
            <person name="Waite D.W."/>
            <person name="Rinke C."/>
            <person name="Skarshewski A."/>
            <person name="Chaumeil P.A."/>
            <person name="Hugenholtz P."/>
        </authorList>
    </citation>
    <scope>NUCLEOTIDE SEQUENCE [LARGE SCALE GENOMIC DNA]</scope>
    <source>
        <strain evidence="2">UBA8739</strain>
    </source>
</reference>
<dbReference type="Pfam" id="PF07345">
    <property type="entry name" value="ATPaseInh_sub_z"/>
    <property type="match status" value="1"/>
</dbReference>
<dbReference type="EMBL" id="DMAI01000314">
    <property type="protein sequence ID" value="HAE49555.1"/>
    <property type="molecule type" value="Genomic_DNA"/>
</dbReference>
<dbReference type="InterPro" id="IPR009945">
    <property type="entry name" value="ATPase_inh_sub_z"/>
</dbReference>